<organism evidence="3 4">
    <name type="scientific">Salinisphaera dokdonensis CL-ES53</name>
    <dbReference type="NCBI Taxonomy" id="1304272"/>
    <lineage>
        <taxon>Bacteria</taxon>
        <taxon>Pseudomonadati</taxon>
        <taxon>Pseudomonadota</taxon>
        <taxon>Gammaproteobacteria</taxon>
        <taxon>Salinisphaerales</taxon>
        <taxon>Salinisphaeraceae</taxon>
        <taxon>Salinisphaera</taxon>
    </lineage>
</organism>
<gene>
    <name evidence="3" type="ORF">SADO_15064</name>
</gene>
<protein>
    <submittedName>
        <fullName evidence="3">Beta-lactamase</fullName>
    </submittedName>
</protein>
<evidence type="ECO:0000259" key="2">
    <source>
        <dbReference type="Pfam" id="PF00144"/>
    </source>
</evidence>
<dbReference type="InterPro" id="IPR001466">
    <property type="entry name" value="Beta-lactam-related"/>
</dbReference>
<dbReference type="InterPro" id="IPR012338">
    <property type="entry name" value="Beta-lactam/transpept-like"/>
</dbReference>
<comment type="caution">
    <text evidence="3">The sequence shown here is derived from an EMBL/GenBank/DDBJ whole genome shotgun (WGS) entry which is preliminary data.</text>
</comment>
<evidence type="ECO:0000313" key="3">
    <source>
        <dbReference type="EMBL" id="MES1930581.1"/>
    </source>
</evidence>
<dbReference type="RefSeq" id="WP_353112915.1">
    <property type="nucleotide sequence ID" value="NZ_APND01000005.1"/>
</dbReference>
<name>A0ABV2B413_9GAMM</name>
<feature type="domain" description="Beta-lactamase-related" evidence="2">
    <location>
        <begin position="41"/>
        <end position="305"/>
    </location>
</feature>
<dbReference type="Gene3D" id="3.40.710.10">
    <property type="entry name" value="DD-peptidase/beta-lactamase superfamily"/>
    <property type="match status" value="1"/>
</dbReference>
<keyword evidence="1" id="KW-0732">Signal</keyword>
<sequence length="326" mass="35718">MRQLLFWGLLIWCGVSSAAFDERTRADIAERAGELARTHTLLVAVEGETVIERGYRDYRTDETVNIKSLSKTWIATLVGAAIDRGVIESVDQPVTELLADRVPANVDPRVREITVGQLLSMQSGLERTSGGNYGAWVASDNWVADALRRPFVGEPGGRMLYSTGNSHLLSAALTQTTGRSTLALMRDWLGEPLGIDIPPWTRDPQGIYFGGNEMGLAPTALLAFAEMIRRGGRVDGEQVITEDWIEASWQHRTNSVYTGHAYGYGWFTTELAGVTAHYGRGYGGQLLFVVPDKDLSVVITSDPTPPSSGSYFQQQAAIVEKIIRAI</sequence>
<evidence type="ECO:0000256" key="1">
    <source>
        <dbReference type="SAM" id="SignalP"/>
    </source>
</evidence>
<accession>A0ABV2B413</accession>
<evidence type="ECO:0000313" key="4">
    <source>
        <dbReference type="Proteomes" id="UP001460888"/>
    </source>
</evidence>
<dbReference type="SUPFAM" id="SSF56601">
    <property type="entry name" value="beta-lactamase/transpeptidase-like"/>
    <property type="match status" value="1"/>
</dbReference>
<dbReference type="PANTHER" id="PTHR43283:SF7">
    <property type="entry name" value="BETA-LACTAMASE-RELATED DOMAIN-CONTAINING PROTEIN"/>
    <property type="match status" value="1"/>
</dbReference>
<keyword evidence="4" id="KW-1185">Reference proteome</keyword>
<dbReference type="PANTHER" id="PTHR43283">
    <property type="entry name" value="BETA-LACTAMASE-RELATED"/>
    <property type="match status" value="1"/>
</dbReference>
<feature type="chain" id="PRO_5047025861" evidence="1">
    <location>
        <begin position="19"/>
        <end position="326"/>
    </location>
</feature>
<dbReference type="InterPro" id="IPR050789">
    <property type="entry name" value="Diverse_Enzym_Activities"/>
</dbReference>
<dbReference type="Pfam" id="PF00144">
    <property type="entry name" value="Beta-lactamase"/>
    <property type="match status" value="1"/>
</dbReference>
<dbReference type="Proteomes" id="UP001460888">
    <property type="component" value="Unassembled WGS sequence"/>
</dbReference>
<proteinExistence type="predicted"/>
<feature type="signal peptide" evidence="1">
    <location>
        <begin position="1"/>
        <end position="18"/>
    </location>
</feature>
<reference evidence="3 4" key="1">
    <citation type="submission" date="2013-03" db="EMBL/GenBank/DDBJ databases">
        <title>Salinisphaera dokdonensis CL-ES53 Genome Sequencing.</title>
        <authorList>
            <person name="Li C."/>
            <person name="Lai Q."/>
            <person name="Shao Z."/>
        </authorList>
    </citation>
    <scope>NUCLEOTIDE SEQUENCE [LARGE SCALE GENOMIC DNA]</scope>
    <source>
        <strain evidence="3 4">CL-ES53</strain>
    </source>
</reference>
<dbReference type="EMBL" id="APND01000005">
    <property type="protein sequence ID" value="MES1930581.1"/>
    <property type="molecule type" value="Genomic_DNA"/>
</dbReference>